<keyword evidence="2 3" id="KW-0067">ATP-binding</keyword>
<keyword evidence="5" id="KW-0472">Membrane</keyword>
<dbReference type="CDD" id="cd05117">
    <property type="entry name" value="STKc_CAMK"/>
    <property type="match status" value="1"/>
</dbReference>
<dbReference type="FunFam" id="3.30.200.20:FF:000042">
    <property type="entry name" value="Aurora kinase A"/>
    <property type="match status" value="1"/>
</dbReference>
<keyword evidence="1 3" id="KW-0547">Nucleotide-binding</keyword>
<evidence type="ECO:0000259" key="6">
    <source>
        <dbReference type="PROSITE" id="PS50011"/>
    </source>
</evidence>
<feature type="region of interest" description="Disordered" evidence="4">
    <location>
        <begin position="134"/>
        <end position="164"/>
    </location>
</feature>
<dbReference type="InterPro" id="IPR017441">
    <property type="entry name" value="Protein_kinase_ATP_BS"/>
</dbReference>
<dbReference type="GO" id="GO:0005524">
    <property type="term" value="F:ATP binding"/>
    <property type="evidence" value="ECO:0007669"/>
    <property type="project" value="UniProtKB-UniRule"/>
</dbReference>
<feature type="binding site" evidence="3">
    <location>
        <position position="364"/>
    </location>
    <ligand>
        <name>ATP</name>
        <dbReference type="ChEBI" id="CHEBI:30616"/>
    </ligand>
</feature>
<dbReference type="FunFam" id="1.10.510.10:FF:000571">
    <property type="entry name" value="Maternal embryonic leucine zipper kinase"/>
    <property type="match status" value="1"/>
</dbReference>
<feature type="domain" description="Protein kinase" evidence="6">
    <location>
        <begin position="335"/>
        <end position="603"/>
    </location>
</feature>
<evidence type="ECO:0000256" key="2">
    <source>
        <dbReference type="ARBA" id="ARBA00022840"/>
    </source>
</evidence>
<evidence type="ECO:0000256" key="3">
    <source>
        <dbReference type="PROSITE-ProRule" id="PRU10141"/>
    </source>
</evidence>
<feature type="compositionally biased region" description="Basic and acidic residues" evidence="4">
    <location>
        <begin position="187"/>
        <end position="205"/>
    </location>
</feature>
<evidence type="ECO:0000256" key="4">
    <source>
        <dbReference type="SAM" id="MobiDB-lite"/>
    </source>
</evidence>
<feature type="compositionally biased region" description="Basic and acidic residues" evidence="4">
    <location>
        <begin position="142"/>
        <end position="154"/>
    </location>
</feature>
<dbReference type="EMBL" id="HBIB01009297">
    <property type="protein sequence ID" value="CAE0243668.1"/>
    <property type="molecule type" value="Transcribed_RNA"/>
</dbReference>
<feature type="region of interest" description="Disordered" evidence="4">
    <location>
        <begin position="1"/>
        <end position="105"/>
    </location>
</feature>
<dbReference type="InterPro" id="IPR008271">
    <property type="entry name" value="Ser/Thr_kinase_AS"/>
</dbReference>
<protein>
    <recommendedName>
        <fullName evidence="6">Protein kinase domain-containing protein</fullName>
    </recommendedName>
</protein>
<evidence type="ECO:0000256" key="5">
    <source>
        <dbReference type="SAM" id="Phobius"/>
    </source>
</evidence>
<evidence type="ECO:0000256" key="1">
    <source>
        <dbReference type="ARBA" id="ARBA00022741"/>
    </source>
</evidence>
<feature type="compositionally biased region" description="Basic and acidic residues" evidence="4">
    <location>
        <begin position="81"/>
        <end position="94"/>
    </location>
</feature>
<dbReference type="PROSITE" id="PS50011">
    <property type="entry name" value="PROTEIN_KINASE_DOM"/>
    <property type="match status" value="1"/>
</dbReference>
<feature type="compositionally biased region" description="Gly residues" evidence="4">
    <location>
        <begin position="64"/>
        <end position="75"/>
    </location>
</feature>
<organism evidence="7">
    <name type="scientific">Palpitomonas bilix</name>
    <dbReference type="NCBI Taxonomy" id="652834"/>
    <lineage>
        <taxon>Eukaryota</taxon>
        <taxon>Eukaryota incertae sedis</taxon>
    </lineage>
</organism>
<dbReference type="PROSITE" id="PS00108">
    <property type="entry name" value="PROTEIN_KINASE_ST"/>
    <property type="match status" value="1"/>
</dbReference>
<dbReference type="PANTHER" id="PTHR24347">
    <property type="entry name" value="SERINE/THREONINE-PROTEIN KINASE"/>
    <property type="match status" value="1"/>
</dbReference>
<dbReference type="Gene3D" id="3.30.200.20">
    <property type="entry name" value="Phosphorylase Kinase, domain 1"/>
    <property type="match status" value="1"/>
</dbReference>
<feature type="compositionally biased region" description="Basic and acidic residues" evidence="4">
    <location>
        <begin position="225"/>
        <end position="245"/>
    </location>
</feature>
<keyword evidence="5" id="KW-1133">Transmembrane helix</keyword>
<dbReference type="Gene3D" id="1.10.510.10">
    <property type="entry name" value="Transferase(Phosphotransferase) domain 1"/>
    <property type="match status" value="1"/>
</dbReference>
<dbReference type="PROSITE" id="PS00107">
    <property type="entry name" value="PROTEIN_KINASE_ATP"/>
    <property type="match status" value="1"/>
</dbReference>
<dbReference type="GO" id="GO:0004672">
    <property type="term" value="F:protein kinase activity"/>
    <property type="evidence" value="ECO:0007669"/>
    <property type="project" value="InterPro"/>
</dbReference>
<dbReference type="InterPro" id="IPR000719">
    <property type="entry name" value="Prot_kinase_dom"/>
</dbReference>
<keyword evidence="5" id="KW-0812">Transmembrane</keyword>
<dbReference type="SUPFAM" id="SSF56112">
    <property type="entry name" value="Protein kinase-like (PK-like)"/>
    <property type="match status" value="1"/>
</dbReference>
<reference evidence="7" key="1">
    <citation type="submission" date="2021-01" db="EMBL/GenBank/DDBJ databases">
        <authorList>
            <person name="Corre E."/>
            <person name="Pelletier E."/>
            <person name="Niang G."/>
            <person name="Scheremetjew M."/>
            <person name="Finn R."/>
            <person name="Kale V."/>
            <person name="Holt S."/>
            <person name="Cochrane G."/>
            <person name="Meng A."/>
            <person name="Brown T."/>
            <person name="Cohen L."/>
        </authorList>
    </citation>
    <scope>NUCLEOTIDE SEQUENCE</scope>
    <source>
        <strain evidence="7">NIES-2562</strain>
    </source>
</reference>
<sequence length="633" mass="68760">MGCGASSNVDQTSKRVGRKNNGSNDFWGQQYNAHGGARQQSNETTPLRGKKNRGGYTRDSDGGSTKGEGESGASGGEDIVLAERNDFGTSEQHKGGGRKAGAASTVRGLMAARSLAVAEERVSVLSAISATEVEVPAGFGPRGEKEEPVSEPRSHGRGKPGQAGAAVIVTDAAEAVPSSPLVNFDTLGEKDRRDGLGAGSNEERQGGLAVRKPGSADLMLNSIKSTEEDSGKVDHSTAREYNPDKPKKRTTFEEGGSIVSRKGTRSNAEEKDSQSNSRALLANAALSTNELAGEDELRDVEVPVRKSFQLSADDLAGPTTCSELENEEGTFEENFSVLDTLGKGSFSTVKKAVEKTTGKVYAAKIVQKKRADGSEVPFKELWPEIQVLRVLDHPRIVRLHHVYEGETELVFVIDYAEGGELYDRVVEKKVFSEGDAANVMKDLLSALSYLHSRKIAHRDIKLENLLLRDKSPNSPVLLGDFGFAKYSFNDGMMKTMCGSPVYVAPEVIGGPLTFEPAKKKGYDLRCDMWSAGIILYVLLCGYAPFLGRNVNATMRLVRRGVYSFPDREWAGVSDEAKNLVRSLLKLDPEKRLTADEALHHVWIKERAKKRRGSLMTGGNLAQLRSSIRNMQNY</sequence>
<name>A0A7S3G1Q9_9EUKA</name>
<accession>A0A7S3G1Q9</accession>
<dbReference type="AlphaFoldDB" id="A0A7S3G1Q9"/>
<dbReference type="InterPro" id="IPR011009">
    <property type="entry name" value="Kinase-like_dom_sf"/>
</dbReference>
<feature type="compositionally biased region" description="Polar residues" evidence="4">
    <location>
        <begin position="1"/>
        <end position="11"/>
    </location>
</feature>
<feature type="region of interest" description="Disordered" evidence="4">
    <location>
        <begin position="180"/>
        <end position="276"/>
    </location>
</feature>
<evidence type="ECO:0000313" key="7">
    <source>
        <dbReference type="EMBL" id="CAE0243668.1"/>
    </source>
</evidence>
<gene>
    <name evidence="7" type="ORF">PBIL07802_LOCUS5837</name>
</gene>
<dbReference type="SMART" id="SM00220">
    <property type="entry name" value="S_TKc"/>
    <property type="match status" value="1"/>
</dbReference>
<feature type="transmembrane region" description="Helical" evidence="5">
    <location>
        <begin position="528"/>
        <end position="546"/>
    </location>
</feature>
<feature type="compositionally biased region" description="Polar residues" evidence="4">
    <location>
        <begin position="20"/>
        <end position="45"/>
    </location>
</feature>
<proteinExistence type="predicted"/>
<dbReference type="Pfam" id="PF00069">
    <property type="entry name" value="Pkinase"/>
    <property type="match status" value="1"/>
</dbReference>